<reference evidence="2 3" key="1">
    <citation type="submission" date="2018-06" db="EMBL/GenBank/DDBJ databases">
        <title>Genomic Encyclopedia of Archaeal and Bacterial Type Strains, Phase II (KMG-II): from individual species to whole genera.</title>
        <authorList>
            <person name="Goeker M."/>
        </authorList>
    </citation>
    <scope>NUCLEOTIDE SEQUENCE [LARGE SCALE GENOMIC DNA]</scope>
    <source>
        <strain evidence="2 3">DSM 21851</strain>
    </source>
</reference>
<proteinExistence type="predicted"/>
<evidence type="ECO:0000313" key="2">
    <source>
        <dbReference type="EMBL" id="RAJ89771.1"/>
    </source>
</evidence>
<dbReference type="OrthoDB" id="952956at2"/>
<accession>A0A327WFY7</accession>
<evidence type="ECO:0000313" key="3">
    <source>
        <dbReference type="Proteomes" id="UP000248790"/>
    </source>
</evidence>
<keyword evidence="1" id="KW-0175">Coiled coil</keyword>
<gene>
    <name evidence="2" type="ORF">LX87_05670</name>
</gene>
<dbReference type="AlphaFoldDB" id="A0A327WFY7"/>
<organism evidence="2 3">
    <name type="scientific">Larkinella arboricola</name>
    <dbReference type="NCBI Taxonomy" id="643671"/>
    <lineage>
        <taxon>Bacteria</taxon>
        <taxon>Pseudomonadati</taxon>
        <taxon>Bacteroidota</taxon>
        <taxon>Cytophagia</taxon>
        <taxon>Cytophagales</taxon>
        <taxon>Spirosomataceae</taxon>
        <taxon>Larkinella</taxon>
    </lineage>
</organism>
<feature type="coiled-coil region" evidence="1">
    <location>
        <begin position="76"/>
        <end position="140"/>
    </location>
</feature>
<evidence type="ECO:0000256" key="1">
    <source>
        <dbReference type="SAM" id="Coils"/>
    </source>
</evidence>
<dbReference type="RefSeq" id="WP_111631646.1">
    <property type="nucleotide sequence ID" value="NZ_QLMC01000023.1"/>
</dbReference>
<dbReference type="Proteomes" id="UP000248790">
    <property type="component" value="Unassembled WGS sequence"/>
</dbReference>
<keyword evidence="3" id="KW-1185">Reference proteome</keyword>
<sequence length="160" mass="18713">MNDDQTFLTIKEAAARFNKSELTIRRLVKQHNLTNHIRSEDTPKGKTYQVSQAFLEQHYSIIPSLTPYQESISSDVVQENEQLKNLLVEKDKVIQQLQNRLFEQSDVLNALINQMNSQKISHIEELLLEQNSQLVDLQKQLSTSTSKPKNWLSRFFRKKD</sequence>
<protein>
    <submittedName>
        <fullName evidence="2">Uncharacterized protein</fullName>
    </submittedName>
</protein>
<dbReference type="EMBL" id="QLMC01000023">
    <property type="protein sequence ID" value="RAJ89771.1"/>
    <property type="molecule type" value="Genomic_DNA"/>
</dbReference>
<name>A0A327WFY7_LARAB</name>
<comment type="caution">
    <text evidence="2">The sequence shown here is derived from an EMBL/GenBank/DDBJ whole genome shotgun (WGS) entry which is preliminary data.</text>
</comment>